<sequence>MVPVWRSAPLHAADGHAPTPMSSTESSAAGSGMDTDLFRILTKAVEELGLEWSPPEEPSRGRLDKWFLPGSSSKIFAVFPGGPRRDH</sequence>
<dbReference type="EMBL" id="JAUYZG010000023">
    <property type="protein sequence ID" value="KAK2870971.1"/>
    <property type="molecule type" value="Genomic_DNA"/>
</dbReference>
<protein>
    <submittedName>
        <fullName evidence="2">Uncharacterized protein</fullName>
    </submittedName>
</protein>
<feature type="region of interest" description="Disordered" evidence="1">
    <location>
        <begin position="1"/>
        <end position="33"/>
    </location>
</feature>
<organism evidence="2 3">
    <name type="scientific">Cirrhinus molitorella</name>
    <name type="common">mud carp</name>
    <dbReference type="NCBI Taxonomy" id="172907"/>
    <lineage>
        <taxon>Eukaryota</taxon>
        <taxon>Metazoa</taxon>
        <taxon>Chordata</taxon>
        <taxon>Craniata</taxon>
        <taxon>Vertebrata</taxon>
        <taxon>Euteleostomi</taxon>
        <taxon>Actinopterygii</taxon>
        <taxon>Neopterygii</taxon>
        <taxon>Teleostei</taxon>
        <taxon>Ostariophysi</taxon>
        <taxon>Cypriniformes</taxon>
        <taxon>Cyprinidae</taxon>
        <taxon>Labeoninae</taxon>
        <taxon>Labeonini</taxon>
        <taxon>Cirrhinus</taxon>
    </lineage>
</organism>
<comment type="caution">
    <text evidence="2">The sequence shown here is derived from an EMBL/GenBank/DDBJ whole genome shotgun (WGS) entry which is preliminary data.</text>
</comment>
<dbReference type="Proteomes" id="UP001187343">
    <property type="component" value="Unassembled WGS sequence"/>
</dbReference>
<feature type="compositionally biased region" description="Polar residues" evidence="1">
    <location>
        <begin position="20"/>
        <end position="29"/>
    </location>
</feature>
<proteinExistence type="predicted"/>
<evidence type="ECO:0000256" key="1">
    <source>
        <dbReference type="SAM" id="MobiDB-lite"/>
    </source>
</evidence>
<keyword evidence="3" id="KW-1185">Reference proteome</keyword>
<name>A0AA88P003_9TELE</name>
<dbReference type="AlphaFoldDB" id="A0AA88P003"/>
<reference evidence="2" key="1">
    <citation type="submission" date="2023-08" db="EMBL/GenBank/DDBJ databases">
        <title>Chromosome-level Genome Assembly of mud carp (Cirrhinus molitorella).</title>
        <authorList>
            <person name="Liu H."/>
        </authorList>
    </citation>
    <scope>NUCLEOTIDE SEQUENCE</scope>
    <source>
        <strain evidence="2">Prfri</strain>
        <tissue evidence="2">Muscle</tissue>
    </source>
</reference>
<evidence type="ECO:0000313" key="2">
    <source>
        <dbReference type="EMBL" id="KAK2870971.1"/>
    </source>
</evidence>
<evidence type="ECO:0000313" key="3">
    <source>
        <dbReference type="Proteomes" id="UP001187343"/>
    </source>
</evidence>
<gene>
    <name evidence="2" type="ORF">Q8A67_023498</name>
</gene>
<accession>A0AA88P003</accession>